<name>A0A6G1QW17_CHAAH</name>
<dbReference type="AlphaFoldDB" id="A0A6G1QW17"/>
<protein>
    <submittedName>
        <fullName evidence="1">Uncharacterized protein</fullName>
    </submittedName>
</protein>
<evidence type="ECO:0000313" key="2">
    <source>
        <dbReference type="Proteomes" id="UP000503349"/>
    </source>
</evidence>
<sequence>MCISGLACNVNARSWQEGRKRRDENNQPLSSSPVMSLHFYVTLQRAMIYRREMELASYTQLNSESIAAEPSADMVC</sequence>
<keyword evidence="2" id="KW-1185">Reference proteome</keyword>
<accession>A0A6G1QW17</accession>
<organism evidence="1 2">
    <name type="scientific">Channa argus</name>
    <name type="common">Northern snakehead</name>
    <name type="synonym">Ophicephalus argus</name>
    <dbReference type="NCBI Taxonomy" id="215402"/>
    <lineage>
        <taxon>Eukaryota</taxon>
        <taxon>Metazoa</taxon>
        <taxon>Chordata</taxon>
        <taxon>Craniata</taxon>
        <taxon>Vertebrata</taxon>
        <taxon>Euteleostomi</taxon>
        <taxon>Actinopterygii</taxon>
        <taxon>Neopterygii</taxon>
        <taxon>Teleostei</taxon>
        <taxon>Neoteleostei</taxon>
        <taxon>Acanthomorphata</taxon>
        <taxon>Anabantaria</taxon>
        <taxon>Anabantiformes</taxon>
        <taxon>Channoidei</taxon>
        <taxon>Channidae</taxon>
        <taxon>Channa</taxon>
    </lineage>
</organism>
<reference evidence="1 2" key="1">
    <citation type="submission" date="2019-02" db="EMBL/GenBank/DDBJ databases">
        <title>Opniocepnalus argus genome.</title>
        <authorList>
            <person name="Zhou C."/>
            <person name="Xiao S."/>
        </authorList>
    </citation>
    <scope>NUCLEOTIDE SEQUENCE [LARGE SCALE GENOMIC DNA]</scope>
    <source>
        <strain evidence="1">OARG1902GOOAL</strain>
        <tissue evidence="1">Muscle</tissue>
    </source>
</reference>
<proteinExistence type="predicted"/>
<evidence type="ECO:0000313" key="1">
    <source>
        <dbReference type="EMBL" id="KAF3706687.1"/>
    </source>
</evidence>
<reference evidence="2" key="2">
    <citation type="submission" date="2019-02" db="EMBL/GenBank/DDBJ databases">
        <title>Opniocepnalus argus Var Kimnra genome.</title>
        <authorList>
            <person name="Zhou C."/>
            <person name="Xiao S."/>
        </authorList>
    </citation>
    <scope>NUCLEOTIDE SEQUENCE [LARGE SCALE GENOMIC DNA]</scope>
</reference>
<gene>
    <name evidence="1" type="ORF">EXN66_Car022379</name>
</gene>
<dbReference type="EMBL" id="CM015735">
    <property type="protein sequence ID" value="KAF3706687.1"/>
    <property type="molecule type" value="Genomic_DNA"/>
</dbReference>
<dbReference type="Proteomes" id="UP000503349">
    <property type="component" value="Chromosome 24"/>
</dbReference>